<evidence type="ECO:0000256" key="10">
    <source>
        <dbReference type="SAM" id="MobiDB-lite"/>
    </source>
</evidence>
<protein>
    <submittedName>
        <fullName evidence="12">Catalase/peroxidase</fullName>
        <ecNumber evidence="12">1.11.1.7</ecNumber>
    </submittedName>
</protein>
<dbReference type="EMBL" id="KK106447">
    <property type="protein sequence ID" value="KIY91648.1"/>
    <property type="molecule type" value="Genomic_DNA"/>
</dbReference>
<dbReference type="GO" id="GO:0070301">
    <property type="term" value="P:cellular response to hydrogen peroxide"/>
    <property type="evidence" value="ECO:0007669"/>
    <property type="project" value="TreeGrafter"/>
</dbReference>
<keyword evidence="13" id="KW-1185">Reference proteome</keyword>
<keyword evidence="8" id="KW-0376">Hydrogen peroxide</keyword>
<dbReference type="KEGG" id="mng:MNEG_16316"/>
<dbReference type="Proteomes" id="UP000054498">
    <property type="component" value="Unassembled WGS sequence"/>
</dbReference>
<dbReference type="PANTHER" id="PTHR30555">
    <property type="entry name" value="HYDROPEROXIDASE I, BIFUNCTIONAL CATALASE-PEROXIDASE"/>
    <property type="match status" value="1"/>
</dbReference>
<dbReference type="PANTHER" id="PTHR30555:SF0">
    <property type="entry name" value="CATALASE-PEROXIDASE"/>
    <property type="match status" value="1"/>
</dbReference>
<evidence type="ECO:0000256" key="7">
    <source>
        <dbReference type="ARBA" id="ARBA00023004"/>
    </source>
</evidence>
<proteinExistence type="inferred from homology"/>
<keyword evidence="5" id="KW-0479">Metal-binding</keyword>
<name>A0A0D2K692_9CHLO</name>
<dbReference type="InterPro" id="IPR002016">
    <property type="entry name" value="Haem_peroxidase"/>
</dbReference>
<dbReference type="AlphaFoldDB" id="A0A0D2K692"/>
<feature type="domain" description="Plant heme peroxidase family profile" evidence="11">
    <location>
        <begin position="14"/>
        <end position="113"/>
    </location>
</feature>
<dbReference type="InterPro" id="IPR010255">
    <property type="entry name" value="Haem_peroxidase_sf"/>
</dbReference>
<evidence type="ECO:0000256" key="8">
    <source>
        <dbReference type="ARBA" id="ARBA00023324"/>
    </source>
</evidence>
<dbReference type="EC" id="1.11.1.7" evidence="12"/>
<dbReference type="PROSITE" id="PS00435">
    <property type="entry name" value="PEROXIDASE_1"/>
    <property type="match status" value="1"/>
</dbReference>
<dbReference type="RefSeq" id="XP_013890668.1">
    <property type="nucleotide sequence ID" value="XM_014035214.1"/>
</dbReference>
<evidence type="ECO:0000313" key="12">
    <source>
        <dbReference type="EMBL" id="KIY91648.1"/>
    </source>
</evidence>
<dbReference type="InterPro" id="IPR019793">
    <property type="entry name" value="Peroxidases_heam-ligand_BS"/>
</dbReference>
<sequence>MGLIYVNPEGVLGNPIPPKSVPHIRGTFGRMGMNDSETVALIGGGHAIGKVHGACPTGAGPSPAEDPGNPWPGTCGEGPEKGKGPNTFTSGLEGHWTTTPWKWSNEYFKNLLAYDWESWKGPGGHWCVSR</sequence>
<evidence type="ECO:0000259" key="11">
    <source>
        <dbReference type="Pfam" id="PF00141"/>
    </source>
</evidence>
<evidence type="ECO:0000256" key="5">
    <source>
        <dbReference type="ARBA" id="ARBA00022723"/>
    </source>
</evidence>
<feature type="region of interest" description="Disordered" evidence="10">
    <location>
        <begin position="54"/>
        <end position="95"/>
    </location>
</feature>
<dbReference type="GO" id="GO:0042744">
    <property type="term" value="P:hydrogen peroxide catabolic process"/>
    <property type="evidence" value="ECO:0007669"/>
    <property type="project" value="UniProtKB-KW"/>
</dbReference>
<keyword evidence="6 12" id="KW-0560">Oxidoreductase</keyword>
<dbReference type="Pfam" id="PF00141">
    <property type="entry name" value="peroxidase"/>
    <property type="match status" value="1"/>
</dbReference>
<evidence type="ECO:0000256" key="6">
    <source>
        <dbReference type="ARBA" id="ARBA00023002"/>
    </source>
</evidence>
<evidence type="ECO:0000313" key="13">
    <source>
        <dbReference type="Proteomes" id="UP000054498"/>
    </source>
</evidence>
<dbReference type="OrthoDB" id="407695at2759"/>
<dbReference type="GO" id="GO:0004096">
    <property type="term" value="F:catalase activity"/>
    <property type="evidence" value="ECO:0007669"/>
    <property type="project" value="InterPro"/>
</dbReference>
<accession>A0A0D2K692</accession>
<gene>
    <name evidence="12" type="ORF">MNEG_16316</name>
</gene>
<comment type="cofactor">
    <cofactor evidence="1">
        <name>heme b</name>
        <dbReference type="ChEBI" id="CHEBI:60344"/>
    </cofactor>
</comment>
<comment type="similarity">
    <text evidence="2">Belongs to the peroxidase family. Ascorbate peroxidase subfamily.</text>
</comment>
<dbReference type="GO" id="GO:0046872">
    <property type="term" value="F:metal ion binding"/>
    <property type="evidence" value="ECO:0007669"/>
    <property type="project" value="UniProtKB-KW"/>
</dbReference>
<organism evidence="12 13">
    <name type="scientific">Monoraphidium neglectum</name>
    <dbReference type="NCBI Taxonomy" id="145388"/>
    <lineage>
        <taxon>Eukaryota</taxon>
        <taxon>Viridiplantae</taxon>
        <taxon>Chlorophyta</taxon>
        <taxon>core chlorophytes</taxon>
        <taxon>Chlorophyceae</taxon>
        <taxon>CS clade</taxon>
        <taxon>Sphaeropleales</taxon>
        <taxon>Selenastraceae</taxon>
        <taxon>Monoraphidium</taxon>
    </lineage>
</organism>
<evidence type="ECO:0000256" key="3">
    <source>
        <dbReference type="ARBA" id="ARBA00022559"/>
    </source>
</evidence>
<reference evidence="12 13" key="1">
    <citation type="journal article" date="2013" name="BMC Genomics">
        <title>Reconstruction of the lipid metabolism for the microalga Monoraphidium neglectum from its genome sequence reveals characteristics suitable for biofuel production.</title>
        <authorList>
            <person name="Bogen C."/>
            <person name="Al-Dilaimi A."/>
            <person name="Albersmeier A."/>
            <person name="Wichmann J."/>
            <person name="Grundmann M."/>
            <person name="Rupp O."/>
            <person name="Lauersen K.J."/>
            <person name="Blifernez-Klassen O."/>
            <person name="Kalinowski J."/>
            <person name="Goesmann A."/>
            <person name="Mussgnug J.H."/>
            <person name="Kruse O."/>
        </authorList>
    </citation>
    <scope>NUCLEOTIDE SEQUENCE [LARGE SCALE GENOMIC DNA]</scope>
    <source>
        <strain evidence="12 13">SAG 48.87</strain>
    </source>
</reference>
<dbReference type="PRINTS" id="PR00458">
    <property type="entry name" value="PEROXIDASE"/>
</dbReference>
<evidence type="ECO:0000256" key="2">
    <source>
        <dbReference type="ARBA" id="ARBA00006873"/>
    </source>
</evidence>
<dbReference type="STRING" id="145388.A0A0D2K692"/>
<dbReference type="GeneID" id="25734063"/>
<dbReference type="GO" id="GO:0005829">
    <property type="term" value="C:cytosol"/>
    <property type="evidence" value="ECO:0007669"/>
    <property type="project" value="TreeGrafter"/>
</dbReference>
<keyword evidence="7" id="KW-0408">Iron</keyword>
<comment type="catalytic activity">
    <reaction evidence="9">
        <text>2 H2O2 = O2 + 2 H2O</text>
        <dbReference type="Rhea" id="RHEA:20309"/>
        <dbReference type="ChEBI" id="CHEBI:15377"/>
        <dbReference type="ChEBI" id="CHEBI:15379"/>
        <dbReference type="ChEBI" id="CHEBI:16240"/>
        <dbReference type="EC" id="1.11.1.21"/>
    </reaction>
</comment>
<dbReference type="GO" id="GO:0020037">
    <property type="term" value="F:heme binding"/>
    <property type="evidence" value="ECO:0007669"/>
    <property type="project" value="InterPro"/>
</dbReference>
<dbReference type="GO" id="GO:0140825">
    <property type="term" value="F:lactoperoxidase activity"/>
    <property type="evidence" value="ECO:0007669"/>
    <property type="project" value="UniProtKB-EC"/>
</dbReference>
<dbReference type="Gene3D" id="1.10.420.10">
    <property type="entry name" value="Peroxidase, domain 2"/>
    <property type="match status" value="1"/>
</dbReference>
<keyword evidence="4" id="KW-0349">Heme</keyword>
<dbReference type="SUPFAM" id="SSF48113">
    <property type="entry name" value="Heme-dependent peroxidases"/>
    <property type="match status" value="1"/>
</dbReference>
<keyword evidence="3 12" id="KW-0575">Peroxidase</keyword>
<feature type="compositionally biased region" description="Polar residues" evidence="10">
    <location>
        <begin position="86"/>
        <end position="95"/>
    </location>
</feature>
<dbReference type="InterPro" id="IPR000763">
    <property type="entry name" value="Catalase_peroxidase"/>
</dbReference>
<evidence type="ECO:0000256" key="9">
    <source>
        <dbReference type="ARBA" id="ARBA00049145"/>
    </source>
</evidence>
<evidence type="ECO:0000256" key="4">
    <source>
        <dbReference type="ARBA" id="ARBA00022617"/>
    </source>
</evidence>
<evidence type="ECO:0000256" key="1">
    <source>
        <dbReference type="ARBA" id="ARBA00001970"/>
    </source>
</evidence>